<dbReference type="SUPFAM" id="SSF55620">
    <property type="entry name" value="Tetrahydrobiopterin biosynthesis enzymes-like"/>
    <property type="match status" value="2"/>
</dbReference>
<feature type="active site" description="Charge relay system" evidence="6">
    <location>
        <position position="12"/>
    </location>
</feature>
<dbReference type="OrthoDB" id="9809009at2"/>
<feature type="active site" description="Charge relay system" evidence="6">
    <location>
        <position position="57"/>
    </location>
</feature>
<feature type="binding site" evidence="7">
    <location>
        <position position="244"/>
    </location>
    <ligand>
        <name>O2</name>
        <dbReference type="ChEBI" id="CHEBI:15379"/>
    </ligand>
</feature>
<dbReference type="GO" id="GO:0019628">
    <property type="term" value="P:urate catabolic process"/>
    <property type="evidence" value="ECO:0007669"/>
    <property type="project" value="UniProtKB-UniPathway"/>
</dbReference>
<feature type="binding site" evidence="7">
    <location>
        <position position="158"/>
    </location>
    <ligand>
        <name>urate</name>
        <dbReference type="ChEBI" id="CHEBI:17775"/>
    </ligand>
</feature>
<gene>
    <name evidence="9" type="primary">uox</name>
    <name evidence="9" type="ORF">LF1_20650</name>
</gene>
<feature type="binding site" evidence="7">
    <location>
        <position position="244"/>
    </location>
    <ligand>
        <name>5-hydroxyisourate</name>
        <dbReference type="ChEBI" id="CHEBI:18072"/>
    </ligand>
</feature>
<dbReference type="UniPathway" id="UPA00394">
    <property type="reaction ID" value="UER00650"/>
</dbReference>
<evidence type="ECO:0000256" key="3">
    <source>
        <dbReference type="ARBA" id="ARBA00022631"/>
    </source>
</evidence>
<protein>
    <recommendedName>
        <fullName evidence="5 8">Uricase</fullName>
        <ecNumber evidence="5 8">1.7.3.3</ecNumber>
    </recommendedName>
    <alternativeName>
        <fullName evidence="5">Urate oxidase</fullName>
    </alternativeName>
</protein>
<feature type="binding site" evidence="7">
    <location>
        <position position="158"/>
    </location>
    <ligand>
        <name>5-hydroxyisourate</name>
        <dbReference type="ChEBI" id="CHEBI:18072"/>
    </ligand>
</feature>
<dbReference type="PRINTS" id="PR00093">
    <property type="entry name" value="URICASE"/>
</dbReference>
<feature type="binding site" evidence="7">
    <location>
        <position position="218"/>
    </location>
    <ligand>
        <name>5-hydroxyisourate</name>
        <dbReference type="ChEBI" id="CHEBI:18072"/>
    </ligand>
</feature>
<evidence type="ECO:0000313" key="10">
    <source>
        <dbReference type="Proteomes" id="UP000322699"/>
    </source>
</evidence>
<keyword evidence="4 5" id="KW-0560">Oxidoreductase</keyword>
<dbReference type="PIRSF" id="PIRSF000241">
    <property type="entry name" value="Urate_oxidase"/>
    <property type="match status" value="1"/>
</dbReference>
<dbReference type="AlphaFoldDB" id="A0A5B1CH36"/>
<evidence type="ECO:0000256" key="5">
    <source>
        <dbReference type="PIRNR" id="PIRNR000241"/>
    </source>
</evidence>
<dbReference type="InterPro" id="IPR002042">
    <property type="entry name" value="Uricase"/>
</dbReference>
<keyword evidence="3 5" id="KW-0659">Purine metabolism</keyword>
<feature type="binding site" evidence="7">
    <location>
        <position position="175"/>
    </location>
    <ligand>
        <name>urate</name>
        <dbReference type="ChEBI" id="CHEBI:17775"/>
    </ligand>
</feature>
<feature type="binding site" evidence="7">
    <location>
        <position position="218"/>
    </location>
    <ligand>
        <name>urate</name>
        <dbReference type="ChEBI" id="CHEBI:17775"/>
    </ligand>
</feature>
<sequence length="282" mass="31170">MAVTLSKHSYGKSHVCLSYISRKEDRHDFIQLSAEISLEGKFDDAYTSDDNSKVVPTDTMKNTVYAIARMHGVDSIEDFAKNLAVHFCQTYDQVESATVSVSEQLWTRIDCDGQPHGHAFTGGGSEQNTCCVSASADSITMHSGLKGLKVLKTTESGFEGYSKDQLTTLAETKDRIFATTITAEWDCGNVSEDWTAIRILVRSKLLEIFAHRYSPSVQRTLHEMAEAVLDSCPAISEITLNMPNQHHIPADIAKLGLQNHNDIFVPTPEPFGVIEATIRRDG</sequence>
<feature type="binding site" evidence="7">
    <location>
        <position position="57"/>
    </location>
    <ligand>
        <name>5-hydroxyisourate</name>
        <dbReference type="ChEBI" id="CHEBI:18072"/>
    </ligand>
</feature>
<evidence type="ECO:0000256" key="1">
    <source>
        <dbReference type="ARBA" id="ARBA00004831"/>
    </source>
</evidence>
<dbReference type="Gene3D" id="3.10.270.10">
    <property type="entry name" value="Urate Oxidase"/>
    <property type="match status" value="1"/>
</dbReference>
<feature type="binding site" evidence="7">
    <location>
        <position position="58"/>
    </location>
    <ligand>
        <name>urate</name>
        <dbReference type="ChEBI" id="CHEBI:17775"/>
    </ligand>
</feature>
<dbReference type="PANTHER" id="PTHR42874:SF1">
    <property type="entry name" value="URICASE"/>
    <property type="match status" value="1"/>
</dbReference>
<dbReference type="PANTHER" id="PTHR42874">
    <property type="entry name" value="URICASE"/>
    <property type="match status" value="1"/>
</dbReference>
<comment type="similarity">
    <text evidence="2 5 8">Belongs to the uricase family.</text>
</comment>
<comment type="pathway">
    <text evidence="1 5">Purine metabolism; urate degradation; (S)-allantoin from urate: step 1/3.</text>
</comment>
<feature type="binding site" evidence="7">
    <location>
        <position position="244"/>
    </location>
    <ligand>
        <name>urate</name>
        <dbReference type="ChEBI" id="CHEBI:17775"/>
    </ligand>
</feature>
<proteinExistence type="inferred from homology"/>
<dbReference type="Proteomes" id="UP000322699">
    <property type="component" value="Unassembled WGS sequence"/>
</dbReference>
<evidence type="ECO:0000256" key="6">
    <source>
        <dbReference type="PIRSR" id="PIRSR000241-1"/>
    </source>
</evidence>
<reference evidence="9 10" key="1">
    <citation type="submission" date="2019-08" db="EMBL/GenBank/DDBJ databases">
        <title>Deep-cultivation of Planctomycetes and their phenomic and genomic characterization uncovers novel biology.</title>
        <authorList>
            <person name="Wiegand S."/>
            <person name="Jogler M."/>
            <person name="Boedeker C."/>
            <person name="Pinto D."/>
            <person name="Vollmers J."/>
            <person name="Rivas-Marin E."/>
            <person name="Kohn T."/>
            <person name="Peeters S.H."/>
            <person name="Heuer A."/>
            <person name="Rast P."/>
            <person name="Oberbeckmann S."/>
            <person name="Bunk B."/>
            <person name="Jeske O."/>
            <person name="Meyerdierks A."/>
            <person name="Storesund J.E."/>
            <person name="Kallscheuer N."/>
            <person name="Luecker S."/>
            <person name="Lage O.M."/>
            <person name="Pohl T."/>
            <person name="Merkel B.J."/>
            <person name="Hornburger P."/>
            <person name="Mueller R.-W."/>
            <person name="Bruemmer F."/>
            <person name="Labrenz M."/>
            <person name="Spormann A.M."/>
            <person name="Op Den Camp H."/>
            <person name="Overmann J."/>
            <person name="Amann R."/>
            <person name="Jetten M.S.M."/>
            <person name="Mascher T."/>
            <person name="Medema M.H."/>
            <person name="Devos D.P."/>
            <person name="Kaster A.-K."/>
            <person name="Ovreas L."/>
            <person name="Rohde M."/>
            <person name="Galperin M.Y."/>
            <person name="Jogler C."/>
        </authorList>
    </citation>
    <scope>NUCLEOTIDE SEQUENCE [LARGE SCALE GENOMIC DNA]</scope>
    <source>
        <strain evidence="9 10">LF1</strain>
    </source>
</reference>
<dbReference type="Pfam" id="PF01014">
    <property type="entry name" value="Uricase"/>
    <property type="match status" value="2"/>
</dbReference>
<keyword evidence="10" id="KW-1185">Reference proteome</keyword>
<evidence type="ECO:0000256" key="7">
    <source>
        <dbReference type="PIRSR" id="PIRSR000241-2"/>
    </source>
</evidence>
<evidence type="ECO:0000256" key="4">
    <source>
        <dbReference type="ARBA" id="ARBA00023002"/>
    </source>
</evidence>
<dbReference type="GO" id="GO:0006145">
    <property type="term" value="P:purine nucleobase catabolic process"/>
    <property type="evidence" value="ECO:0007669"/>
    <property type="project" value="TreeGrafter"/>
</dbReference>
<comment type="catalytic activity">
    <reaction evidence="5 8">
        <text>urate + O2 + H2O = 5-hydroxyisourate + H2O2</text>
        <dbReference type="Rhea" id="RHEA:21368"/>
        <dbReference type="ChEBI" id="CHEBI:15377"/>
        <dbReference type="ChEBI" id="CHEBI:15379"/>
        <dbReference type="ChEBI" id="CHEBI:16240"/>
        <dbReference type="ChEBI" id="CHEBI:17775"/>
        <dbReference type="ChEBI" id="CHEBI:18072"/>
        <dbReference type="EC" id="1.7.3.3"/>
    </reaction>
</comment>
<comment type="caution">
    <text evidence="9">The sequence shown here is derived from an EMBL/GenBank/DDBJ whole genome shotgun (WGS) entry which is preliminary data.</text>
</comment>
<evidence type="ECO:0000256" key="8">
    <source>
        <dbReference type="RuleBase" id="RU004455"/>
    </source>
</evidence>
<feature type="binding site" evidence="7">
    <location>
        <position position="57"/>
    </location>
    <ligand>
        <name>urate</name>
        <dbReference type="ChEBI" id="CHEBI:17775"/>
    </ligand>
</feature>
<feature type="binding site" evidence="7">
    <location>
        <position position="175"/>
    </location>
    <ligand>
        <name>5-hydroxyisourate</name>
        <dbReference type="ChEBI" id="CHEBI:18072"/>
    </ligand>
</feature>
<comment type="function">
    <text evidence="5 8">Catalyzes the oxidation of uric acid to 5-hydroxyisourate, which is further processed to form (S)-allantoin.</text>
</comment>
<feature type="binding site" evidence="7">
    <location>
        <position position="57"/>
    </location>
    <ligand>
        <name>O2</name>
        <dbReference type="ChEBI" id="CHEBI:15379"/>
    </ligand>
</feature>
<dbReference type="NCBIfam" id="TIGR03383">
    <property type="entry name" value="urate_oxi"/>
    <property type="match status" value="1"/>
</dbReference>
<dbReference type="GO" id="GO:0004846">
    <property type="term" value="F:urate oxidase activity"/>
    <property type="evidence" value="ECO:0007669"/>
    <property type="project" value="UniProtKB-EC"/>
</dbReference>
<dbReference type="EC" id="1.7.3.3" evidence="5 8"/>
<name>A0A5B1CH36_9BACT</name>
<feature type="binding site" evidence="7">
    <location>
        <position position="217"/>
    </location>
    <ligand>
        <name>urate</name>
        <dbReference type="ChEBI" id="CHEBI:17775"/>
    </ligand>
</feature>
<feature type="active site" description="Charge relay system" evidence="6">
    <location>
        <position position="246"/>
    </location>
</feature>
<dbReference type="EMBL" id="VRLW01000001">
    <property type="protein sequence ID" value="KAA1259531.1"/>
    <property type="molecule type" value="Genomic_DNA"/>
</dbReference>
<feature type="binding site" evidence="7">
    <location>
        <position position="217"/>
    </location>
    <ligand>
        <name>5-hydroxyisourate</name>
        <dbReference type="ChEBI" id="CHEBI:18072"/>
    </ligand>
</feature>
<dbReference type="RefSeq" id="WP_068261993.1">
    <property type="nucleotide sequence ID" value="NZ_LWSK01000031.1"/>
</dbReference>
<evidence type="ECO:0000256" key="2">
    <source>
        <dbReference type="ARBA" id="ARBA00009760"/>
    </source>
</evidence>
<organism evidence="9 10">
    <name type="scientific">Rubripirellula obstinata</name>
    <dbReference type="NCBI Taxonomy" id="406547"/>
    <lineage>
        <taxon>Bacteria</taxon>
        <taxon>Pseudomonadati</taxon>
        <taxon>Planctomycetota</taxon>
        <taxon>Planctomycetia</taxon>
        <taxon>Pirellulales</taxon>
        <taxon>Pirellulaceae</taxon>
        <taxon>Rubripirellula</taxon>
    </lineage>
</organism>
<evidence type="ECO:0000313" key="9">
    <source>
        <dbReference type="EMBL" id="KAA1259531.1"/>
    </source>
</evidence>
<accession>A0A5B1CH36</accession>